<comment type="subcellular location">
    <subcellularLocation>
        <location evidence="1">Membrane</location>
        <topology evidence="1">Multi-pass membrane protein</topology>
    </subcellularLocation>
</comment>
<feature type="transmembrane region" description="Helical" evidence="7">
    <location>
        <begin position="84"/>
        <end position="106"/>
    </location>
</feature>
<evidence type="ECO:0000256" key="2">
    <source>
        <dbReference type="ARBA" id="ARBA00005551"/>
    </source>
</evidence>
<keyword evidence="4 7" id="KW-0812">Transmembrane</keyword>
<evidence type="ECO:0000256" key="6">
    <source>
        <dbReference type="ARBA" id="ARBA00023136"/>
    </source>
</evidence>
<comment type="similarity">
    <text evidence="2">Belongs to the monovalent cation:proton antiporter 2 (CPA2) transporter (TC 2.A.37) family.</text>
</comment>
<protein>
    <submittedName>
        <fullName evidence="9">CPA2 family monovalent cation:H+ antiporter-2</fullName>
    </submittedName>
</protein>
<feature type="transmembrane region" description="Helical" evidence="7">
    <location>
        <begin position="112"/>
        <end position="133"/>
    </location>
</feature>
<evidence type="ECO:0000256" key="7">
    <source>
        <dbReference type="SAM" id="Phobius"/>
    </source>
</evidence>
<sequence>MEGQFPVLLGAGLILLLLFLAGYIGLKIRIPGVVVFILVGVVLGGILSDHKLLHIAGEVGIILLFFLLGLEFPIKRLADIAKRVLPAGMLDVVLSLGVTMGIAYLFGLDWVTAFMIGGVVYATSSSITVKLLESSKRMANPESEFMLAVLIFEDIVAPIVVTLLVALTAGNGLTGLDFIWILIKVILLMAGAIVLGRLLFAKLGPFFERYVNQDLFILFLVGIALSYGGLALYMELSEVLGAFLAGIMLAEARRTEVLEPLILPVRDLFLPLFFVYFGTTIALGEKIPYLGLLLILLAWSIIAKILVCVIGGRWYGLSKKVALRAGFSFTQRGEFSVIIASLASGPFVLFSGLFILFSALIGIVLFQFAPKITRYVYGQR</sequence>
<feature type="domain" description="Cation/H+ exchanger transmembrane" evidence="8">
    <location>
        <begin position="16"/>
        <end position="346"/>
    </location>
</feature>
<dbReference type="EMBL" id="JAUSUQ010000007">
    <property type="protein sequence ID" value="MDQ0339258.1"/>
    <property type="molecule type" value="Genomic_DNA"/>
</dbReference>
<feature type="transmembrane region" description="Helical" evidence="7">
    <location>
        <begin position="178"/>
        <end position="203"/>
    </location>
</feature>
<comment type="caution">
    <text evidence="9">The sequence shown here is derived from an EMBL/GenBank/DDBJ whole genome shotgun (WGS) entry which is preliminary data.</text>
</comment>
<proteinExistence type="inferred from homology"/>
<dbReference type="Proteomes" id="UP001232445">
    <property type="component" value="Unassembled WGS sequence"/>
</dbReference>
<feature type="transmembrane region" description="Helical" evidence="7">
    <location>
        <begin position="6"/>
        <end position="23"/>
    </location>
</feature>
<organism evidence="9 10">
    <name type="scientific">Caldalkalibacillus uzonensis</name>
    <dbReference type="NCBI Taxonomy" id="353224"/>
    <lineage>
        <taxon>Bacteria</taxon>
        <taxon>Bacillati</taxon>
        <taxon>Bacillota</taxon>
        <taxon>Bacilli</taxon>
        <taxon>Bacillales</taxon>
        <taxon>Bacillaceae</taxon>
        <taxon>Caldalkalibacillus</taxon>
    </lineage>
</organism>
<evidence type="ECO:0000256" key="4">
    <source>
        <dbReference type="ARBA" id="ARBA00022692"/>
    </source>
</evidence>
<evidence type="ECO:0000256" key="5">
    <source>
        <dbReference type="ARBA" id="ARBA00022989"/>
    </source>
</evidence>
<evidence type="ECO:0000256" key="3">
    <source>
        <dbReference type="ARBA" id="ARBA00022448"/>
    </source>
</evidence>
<keyword evidence="5 7" id="KW-1133">Transmembrane helix</keyword>
<feature type="transmembrane region" description="Helical" evidence="7">
    <location>
        <begin position="53"/>
        <end position="72"/>
    </location>
</feature>
<feature type="transmembrane region" description="Helical" evidence="7">
    <location>
        <begin position="335"/>
        <end position="366"/>
    </location>
</feature>
<dbReference type="RefSeq" id="WP_307338987.1">
    <property type="nucleotide sequence ID" value="NZ_JAUSUQ010000007.1"/>
</dbReference>
<accession>A0ABU0CT25</accession>
<feature type="transmembrane region" description="Helical" evidence="7">
    <location>
        <begin position="291"/>
        <end position="315"/>
    </location>
</feature>
<evidence type="ECO:0000313" key="9">
    <source>
        <dbReference type="EMBL" id="MDQ0339258.1"/>
    </source>
</evidence>
<feature type="transmembrane region" description="Helical" evidence="7">
    <location>
        <begin position="268"/>
        <end position="284"/>
    </location>
</feature>
<reference evidence="9 10" key="1">
    <citation type="submission" date="2023-07" db="EMBL/GenBank/DDBJ databases">
        <title>Genomic Encyclopedia of Type Strains, Phase IV (KMG-IV): sequencing the most valuable type-strain genomes for metagenomic binning, comparative biology and taxonomic classification.</title>
        <authorList>
            <person name="Goeker M."/>
        </authorList>
    </citation>
    <scope>NUCLEOTIDE SEQUENCE [LARGE SCALE GENOMIC DNA]</scope>
    <source>
        <strain evidence="9 10">DSM 17740</strain>
    </source>
</reference>
<evidence type="ECO:0000313" key="10">
    <source>
        <dbReference type="Proteomes" id="UP001232445"/>
    </source>
</evidence>
<keyword evidence="3" id="KW-0813">Transport</keyword>
<evidence type="ECO:0000259" key="8">
    <source>
        <dbReference type="Pfam" id="PF00999"/>
    </source>
</evidence>
<keyword evidence="10" id="KW-1185">Reference proteome</keyword>
<dbReference type="InterPro" id="IPR006153">
    <property type="entry name" value="Cation/H_exchanger_TM"/>
</dbReference>
<name>A0ABU0CT25_9BACI</name>
<evidence type="ECO:0000256" key="1">
    <source>
        <dbReference type="ARBA" id="ARBA00004141"/>
    </source>
</evidence>
<keyword evidence="6 7" id="KW-0472">Membrane</keyword>
<gene>
    <name evidence="9" type="ORF">J2S00_002045</name>
</gene>
<dbReference type="InterPro" id="IPR038770">
    <property type="entry name" value="Na+/solute_symporter_sf"/>
</dbReference>
<feature type="transmembrane region" description="Helical" evidence="7">
    <location>
        <begin position="30"/>
        <end position="47"/>
    </location>
</feature>
<dbReference type="Pfam" id="PF00999">
    <property type="entry name" value="Na_H_Exchanger"/>
    <property type="match status" value="1"/>
</dbReference>
<feature type="transmembrane region" description="Helical" evidence="7">
    <location>
        <begin position="215"/>
        <end position="234"/>
    </location>
</feature>
<dbReference type="Gene3D" id="1.20.1530.20">
    <property type="match status" value="1"/>
</dbReference>
<dbReference type="PANTHER" id="PTHR42751:SF3">
    <property type="entry name" value="SODIUM_GLUTAMATE SYMPORTER"/>
    <property type="match status" value="1"/>
</dbReference>
<feature type="transmembrane region" description="Helical" evidence="7">
    <location>
        <begin position="145"/>
        <end position="166"/>
    </location>
</feature>
<dbReference type="PANTHER" id="PTHR42751">
    <property type="entry name" value="SODIUM/HYDROGEN EXCHANGER FAMILY/TRKA DOMAIN PROTEIN"/>
    <property type="match status" value="1"/>
</dbReference>